<dbReference type="EMBL" id="VZIV01000009">
    <property type="protein sequence ID" value="KAB0766689.1"/>
    <property type="molecule type" value="Genomic_DNA"/>
</dbReference>
<accession>A0A643J5T8</accession>
<name>A0A643J5T8_PSEAI</name>
<dbReference type="RefSeq" id="WP_079383137.1">
    <property type="nucleotide sequence ID" value="NZ_CAXLMV010000002.1"/>
</dbReference>
<comment type="caution">
    <text evidence="1">The sequence shown here is derived from an EMBL/GenBank/DDBJ whole genome shotgun (WGS) entry which is preliminary data.</text>
</comment>
<gene>
    <name evidence="1" type="ORF">F7O97_06655</name>
</gene>
<organism evidence="1">
    <name type="scientific">Pseudomonas aeruginosa</name>
    <dbReference type="NCBI Taxonomy" id="287"/>
    <lineage>
        <taxon>Bacteria</taxon>
        <taxon>Pseudomonadati</taxon>
        <taxon>Pseudomonadota</taxon>
        <taxon>Gammaproteobacteria</taxon>
        <taxon>Pseudomonadales</taxon>
        <taxon>Pseudomonadaceae</taxon>
        <taxon>Pseudomonas</taxon>
    </lineage>
</organism>
<evidence type="ECO:0000313" key="1">
    <source>
        <dbReference type="EMBL" id="KAB0766689.1"/>
    </source>
</evidence>
<dbReference type="Pfam" id="PF10463">
    <property type="entry name" value="Peptidase_U49"/>
    <property type="match status" value="1"/>
</dbReference>
<dbReference type="AlphaFoldDB" id="A0A643J5T8"/>
<reference evidence="1" key="1">
    <citation type="submission" date="2019-09" db="EMBL/GenBank/DDBJ databases">
        <title>Whole genome sequence analysis of bacterial isolates in patients.</title>
        <authorList>
            <person name="Jeong K.C."/>
        </authorList>
    </citation>
    <scope>NUCLEOTIDE SEQUENCE</scope>
    <source>
        <strain evidence="1">KCJ3K105</strain>
    </source>
</reference>
<protein>
    <submittedName>
        <fullName evidence="1">Uncharacterized protein</fullName>
    </submittedName>
</protein>
<dbReference type="InterPro" id="IPR019504">
    <property type="entry name" value="Peptidase_U49_Lit_pept"/>
</dbReference>
<proteinExistence type="predicted"/>
<sequence>MSGNTMDSTLPPREDEQVKTAVRNVLLGSAPERESELASLWSLLEPRFQLTADTHDGERLVMEAGMYRFVRFNHRVVRAFWIAGFAAWEAYRVVAETPELEPLDLKRLMELIDAFERVLESDAPELEALPKDVPEPGHYDDNPQLRAPGELATLGVGWALLHEVRHLKHQQDGDAADPDEADPTQRRNEELSCDAFATKFLLDQLDAYAQRENASPNLVRRKRELGIYFALFSMTLMARDKWGASQSHPSIQARIDAVRALMGSQRDEVAEAIASVAFATLHTLMPGSPGIVPAPDDSDYSPNKKEFAGELILKEMSRVLEWLKGKGLNALNSRYSRYEKDIDQFFSCDDPTSTDGRAKFEKLTNSYIECLNIVLIHRAFRDEASQGFVDRLSKVADGQDHPDASSAGSSRDYLFELLIAARMSLSGYKIDFNKVTDVVAENDEFLVFGECKRLSSEKKFEENFKKAGKQITAQAEGMSQRVYGLVFLDVSSCLGGIPKMELPNVEAAQWAIHESLEAFVARNASKIEQLAERFSEASLGVCLIGQAPIWTRDGTLYMAARTRVVAPQSLSDEDLNSLEKILSGFSGSMLSLV</sequence>